<evidence type="ECO:0000256" key="1">
    <source>
        <dbReference type="ARBA" id="ARBA00004651"/>
    </source>
</evidence>
<keyword evidence="10" id="KW-1185">Reference proteome</keyword>
<keyword evidence="2 7" id="KW-0813">Transport</keyword>
<reference evidence="9 10" key="1">
    <citation type="submission" date="2018-09" db="EMBL/GenBank/DDBJ databases">
        <authorList>
            <person name="Zhu H."/>
        </authorList>
    </citation>
    <scope>NUCLEOTIDE SEQUENCE [LARGE SCALE GENOMIC DNA]</scope>
    <source>
        <strain evidence="9 10">K1W22B-8</strain>
    </source>
</reference>
<comment type="caution">
    <text evidence="9">The sequence shown here is derived from an EMBL/GenBank/DDBJ whole genome shotgun (WGS) entry which is preliminary data.</text>
</comment>
<gene>
    <name evidence="9" type="ORF">D3874_02760</name>
</gene>
<sequence length="315" mass="33813">MFRLVAGRIGLGLLTLFAVSALLYLGTQMLPGDVASALLGQQATPETLAALREKLGLNEPAWLRFLHWLWGAVQGDLGNSLANGRPIAAELLPRLGNTLFLASYAALLAVPLAVGLGILAAIRADGIVDRVATTSTLIAISVPEFFVAYVLVIIFASELGWLPSLATVYHTMGFLERLYVTTLPAITLTLVVAAHMMRMTRASILAVMSSPYIEMATLKGLRRRRVVVRHALPNAAAPIIAVVALNLAYLVVGVVVIEVVFVYPGIGQLMVDAVSKRDLPTVQACGLMFATTFVTLNTLADVLSILVNPRLRHKR</sequence>
<feature type="transmembrane region" description="Helical" evidence="7">
    <location>
        <begin position="239"/>
        <end position="266"/>
    </location>
</feature>
<accession>A0A418WU13</accession>
<keyword evidence="5 7" id="KW-1133">Transmembrane helix</keyword>
<feature type="transmembrane region" description="Helical" evidence="7">
    <location>
        <begin position="177"/>
        <end position="196"/>
    </location>
</feature>
<evidence type="ECO:0000259" key="8">
    <source>
        <dbReference type="PROSITE" id="PS50928"/>
    </source>
</evidence>
<dbReference type="PANTHER" id="PTHR43163:SF6">
    <property type="entry name" value="DIPEPTIDE TRANSPORT SYSTEM PERMEASE PROTEIN DPPB-RELATED"/>
    <property type="match status" value="1"/>
</dbReference>
<dbReference type="Pfam" id="PF00528">
    <property type="entry name" value="BPD_transp_1"/>
    <property type="match status" value="1"/>
</dbReference>
<dbReference type="InterPro" id="IPR000515">
    <property type="entry name" value="MetI-like"/>
</dbReference>
<feature type="transmembrane region" description="Helical" evidence="7">
    <location>
        <begin position="286"/>
        <end position="307"/>
    </location>
</feature>
<feature type="transmembrane region" description="Helical" evidence="7">
    <location>
        <begin position="101"/>
        <end position="122"/>
    </location>
</feature>
<evidence type="ECO:0000256" key="3">
    <source>
        <dbReference type="ARBA" id="ARBA00022475"/>
    </source>
</evidence>
<feature type="domain" description="ABC transmembrane type-1" evidence="8">
    <location>
        <begin position="95"/>
        <end position="300"/>
    </location>
</feature>
<dbReference type="GO" id="GO:0071916">
    <property type="term" value="F:dipeptide transmembrane transporter activity"/>
    <property type="evidence" value="ECO:0007669"/>
    <property type="project" value="TreeGrafter"/>
</dbReference>
<feature type="transmembrane region" description="Helical" evidence="7">
    <location>
        <begin position="134"/>
        <end position="157"/>
    </location>
</feature>
<dbReference type="OrthoDB" id="7834831at2"/>
<keyword evidence="3" id="KW-1003">Cell membrane</keyword>
<proteinExistence type="inferred from homology"/>
<dbReference type="RefSeq" id="WP_119776209.1">
    <property type="nucleotide sequence ID" value="NZ_QYUK01000008.1"/>
</dbReference>
<dbReference type="PROSITE" id="PS50928">
    <property type="entry name" value="ABC_TM1"/>
    <property type="match status" value="1"/>
</dbReference>
<evidence type="ECO:0000256" key="7">
    <source>
        <dbReference type="RuleBase" id="RU363032"/>
    </source>
</evidence>
<dbReference type="EMBL" id="QYUK01000008">
    <property type="protein sequence ID" value="RJF94754.1"/>
    <property type="molecule type" value="Genomic_DNA"/>
</dbReference>
<evidence type="ECO:0000256" key="5">
    <source>
        <dbReference type="ARBA" id="ARBA00022989"/>
    </source>
</evidence>
<keyword evidence="6 7" id="KW-0472">Membrane</keyword>
<name>A0A418WU13_9PROT</name>
<comment type="subcellular location">
    <subcellularLocation>
        <location evidence="1 7">Cell membrane</location>
        <topology evidence="1 7">Multi-pass membrane protein</topology>
    </subcellularLocation>
</comment>
<protein>
    <submittedName>
        <fullName evidence="9">ABC transporter permease</fullName>
    </submittedName>
</protein>
<evidence type="ECO:0000256" key="4">
    <source>
        <dbReference type="ARBA" id="ARBA00022692"/>
    </source>
</evidence>
<dbReference type="AlphaFoldDB" id="A0A418WU13"/>
<dbReference type="GO" id="GO:0005886">
    <property type="term" value="C:plasma membrane"/>
    <property type="evidence" value="ECO:0007669"/>
    <property type="project" value="UniProtKB-SubCell"/>
</dbReference>
<comment type="similarity">
    <text evidence="7">Belongs to the binding-protein-dependent transport system permease family.</text>
</comment>
<evidence type="ECO:0000256" key="2">
    <source>
        <dbReference type="ARBA" id="ARBA00022448"/>
    </source>
</evidence>
<dbReference type="Proteomes" id="UP000284605">
    <property type="component" value="Unassembled WGS sequence"/>
</dbReference>
<dbReference type="PANTHER" id="PTHR43163">
    <property type="entry name" value="DIPEPTIDE TRANSPORT SYSTEM PERMEASE PROTEIN DPPB-RELATED"/>
    <property type="match status" value="1"/>
</dbReference>
<dbReference type="InterPro" id="IPR045621">
    <property type="entry name" value="BPD_transp_1_N"/>
</dbReference>
<dbReference type="InterPro" id="IPR035906">
    <property type="entry name" value="MetI-like_sf"/>
</dbReference>
<organism evidence="9 10">
    <name type="scientific">Oleomonas cavernae</name>
    <dbReference type="NCBI Taxonomy" id="2320859"/>
    <lineage>
        <taxon>Bacteria</taxon>
        <taxon>Pseudomonadati</taxon>
        <taxon>Pseudomonadota</taxon>
        <taxon>Alphaproteobacteria</taxon>
        <taxon>Acetobacterales</taxon>
        <taxon>Acetobacteraceae</taxon>
        <taxon>Oleomonas</taxon>
    </lineage>
</organism>
<dbReference type="Pfam" id="PF19300">
    <property type="entry name" value="BPD_transp_1_N"/>
    <property type="match status" value="1"/>
</dbReference>
<evidence type="ECO:0000313" key="10">
    <source>
        <dbReference type="Proteomes" id="UP000284605"/>
    </source>
</evidence>
<dbReference type="SUPFAM" id="SSF161098">
    <property type="entry name" value="MetI-like"/>
    <property type="match status" value="1"/>
</dbReference>
<evidence type="ECO:0000313" key="9">
    <source>
        <dbReference type="EMBL" id="RJF94754.1"/>
    </source>
</evidence>
<keyword evidence="4 7" id="KW-0812">Transmembrane</keyword>
<dbReference type="Gene3D" id="1.10.3720.10">
    <property type="entry name" value="MetI-like"/>
    <property type="match status" value="1"/>
</dbReference>
<evidence type="ECO:0000256" key="6">
    <source>
        <dbReference type="ARBA" id="ARBA00023136"/>
    </source>
</evidence>
<dbReference type="CDD" id="cd06261">
    <property type="entry name" value="TM_PBP2"/>
    <property type="match status" value="1"/>
</dbReference>